<comment type="caution">
    <text evidence="2">The sequence shown here is derived from an EMBL/GenBank/DDBJ whole genome shotgun (WGS) entry which is preliminary data.</text>
</comment>
<dbReference type="EMBL" id="BDCO01000002">
    <property type="protein sequence ID" value="GAT33297.1"/>
    <property type="molecule type" value="Genomic_DNA"/>
</dbReference>
<dbReference type="STRING" id="690879.TSACC_21710"/>
<gene>
    <name evidence="2" type="ORF">TSACC_21710</name>
</gene>
<evidence type="ECO:0000313" key="2">
    <source>
        <dbReference type="EMBL" id="GAT33297.1"/>
    </source>
</evidence>
<protein>
    <submittedName>
        <fullName evidence="2">Uncharacterized protein</fullName>
    </submittedName>
</protein>
<reference evidence="3" key="1">
    <citation type="journal article" date="2017" name="Genome Announc.">
        <title>Draft Genome Sequence of Terrimicrobium sacchariphilum NM-5T, a Facultative Anaerobic Soil Bacterium of the Class Spartobacteria.</title>
        <authorList>
            <person name="Qiu Y.L."/>
            <person name="Tourlousse D.M."/>
            <person name="Matsuura N."/>
            <person name="Ohashi A."/>
            <person name="Sekiguchi Y."/>
        </authorList>
    </citation>
    <scope>NUCLEOTIDE SEQUENCE [LARGE SCALE GENOMIC DNA]</scope>
    <source>
        <strain evidence="3">NM-5</strain>
    </source>
</reference>
<evidence type="ECO:0000313" key="3">
    <source>
        <dbReference type="Proteomes" id="UP000076023"/>
    </source>
</evidence>
<proteinExistence type="predicted"/>
<dbReference type="InParanoid" id="A0A146G8W2"/>
<sequence>MLSTAINSSRDSLGICHVVQRLSVCLSIRLCAGHDIIHSLSVGCSAGLLKLLLLNKKLLALNRKALFFDLIVSLLNGSHRGDKLCLRRIFRSCISPYRHHAIVLSLGNLSKLKAAFKVRGVLLYGESVHIGNGLFIRGRTPDQNQSQPEEKKTLHGRGGTQLCEEKQGWIFPLSPCID</sequence>
<accession>A0A146G8W2</accession>
<evidence type="ECO:0000256" key="1">
    <source>
        <dbReference type="SAM" id="MobiDB-lite"/>
    </source>
</evidence>
<name>A0A146G8W2_TERSA</name>
<dbReference type="Proteomes" id="UP000076023">
    <property type="component" value="Unassembled WGS sequence"/>
</dbReference>
<organism evidence="2 3">
    <name type="scientific">Terrimicrobium sacchariphilum</name>
    <dbReference type="NCBI Taxonomy" id="690879"/>
    <lineage>
        <taxon>Bacteria</taxon>
        <taxon>Pseudomonadati</taxon>
        <taxon>Verrucomicrobiota</taxon>
        <taxon>Terrimicrobiia</taxon>
        <taxon>Terrimicrobiales</taxon>
        <taxon>Terrimicrobiaceae</taxon>
        <taxon>Terrimicrobium</taxon>
    </lineage>
</organism>
<dbReference type="AlphaFoldDB" id="A0A146G8W2"/>
<keyword evidence="3" id="KW-1185">Reference proteome</keyword>
<feature type="region of interest" description="Disordered" evidence="1">
    <location>
        <begin position="139"/>
        <end position="159"/>
    </location>
</feature>